<keyword evidence="6 8" id="KW-0067">ATP-binding</keyword>
<comment type="function">
    <text evidence="8">Ligates lysine onto the cytidine present at position 34 of the AUA codon-specific tRNA(Ile) that contains the anticodon CAU, in an ATP-dependent manner. Cytidine is converted to lysidine, thus changing the amino acid specificity of the tRNA from methionine to isoleucine.</text>
</comment>
<sequence>MKTMSKIQAALAAINWPDNLILAVSGGVDSTVLLHAFKQFRPQQALTVAHVNYHLRPESDGDAAFVEELAQQHGYPFVQKDCHLTGTGIEEKARDLRYAFFHELAQQYRSAGIVLAHQADDQAETILLKLIRGGDLASMTGMAQQDGLLYRPFLGISRAEIATYAQEEGLAWREDWTNHDPEYTARNRVRLQILPALDELNSRTSQHLNQFGQELDHKLDLLKQQAELYLPQFQTDYQQVPEAWWPEVSRLLIQKAGLYKIKKEQLNQISDLLHNRQKAQGEIDLGQAWRFVKNYHQVGIKNAKNFAKRAEERPSIVLELDQWQFFANNWVKWTQKPPEPGFDTLALPSSNDFKGLRLRYGRPQDRLNLKQGHKSLRRLWIDEKFSNDARRSTWVLANSCTDDLLAVRLSEKRWRFNQNFTTDSITKPSWLVWRIEEKPSE</sequence>
<dbReference type="PANTHER" id="PTHR43033">
    <property type="entry name" value="TRNA(ILE)-LYSIDINE SYNTHASE-RELATED"/>
    <property type="match status" value="1"/>
</dbReference>
<dbReference type="EMBL" id="CAWVOH010000002">
    <property type="protein sequence ID" value="CAK8054597.1"/>
    <property type="molecule type" value="Genomic_DNA"/>
</dbReference>
<protein>
    <recommendedName>
        <fullName evidence="8">tRNA(Ile)-lysidine synthase</fullName>
        <ecNumber evidence="8">6.3.4.19</ecNumber>
    </recommendedName>
    <alternativeName>
        <fullName evidence="8">tRNA(Ile)-2-lysyl-cytidine synthase</fullName>
    </alternativeName>
    <alternativeName>
        <fullName evidence="8">tRNA(Ile)-lysidine synthetase</fullName>
    </alternativeName>
</protein>
<comment type="similarity">
    <text evidence="8">Belongs to the tRNA(Ile)-lysidine synthase family.</text>
</comment>
<evidence type="ECO:0000313" key="10">
    <source>
        <dbReference type="EMBL" id="CAK8054597.1"/>
    </source>
</evidence>
<organism evidence="10 11">
    <name type="scientific">Eupransor demetentiae</name>
    <dbReference type="NCBI Taxonomy" id="3109584"/>
    <lineage>
        <taxon>Bacteria</taxon>
        <taxon>Bacillati</taxon>
        <taxon>Bacillota</taxon>
        <taxon>Bacilli</taxon>
        <taxon>Lactobacillales</taxon>
        <taxon>Lactobacillaceae</taxon>
        <taxon>Eupransor</taxon>
    </lineage>
</organism>
<dbReference type="RefSeq" id="WP_349642141.1">
    <property type="nucleotide sequence ID" value="NZ_CAWVOH010000002.1"/>
</dbReference>
<evidence type="ECO:0000256" key="4">
    <source>
        <dbReference type="ARBA" id="ARBA00022694"/>
    </source>
</evidence>
<keyword evidence="10" id="KW-0328">Glycosyltransferase</keyword>
<dbReference type="InterPro" id="IPR014729">
    <property type="entry name" value="Rossmann-like_a/b/a_fold"/>
</dbReference>
<dbReference type="HAMAP" id="MF_01161">
    <property type="entry name" value="tRNA_Ile_lys_synt"/>
    <property type="match status" value="1"/>
</dbReference>
<dbReference type="InterPro" id="IPR011063">
    <property type="entry name" value="TilS/TtcA_N"/>
</dbReference>
<keyword evidence="10" id="KW-0808">Transferase</keyword>
<evidence type="ECO:0000259" key="9">
    <source>
        <dbReference type="SMART" id="SM00977"/>
    </source>
</evidence>
<keyword evidence="5 8" id="KW-0547">Nucleotide-binding</keyword>
<dbReference type="Pfam" id="PF01171">
    <property type="entry name" value="ATP_bind_3"/>
    <property type="match status" value="1"/>
</dbReference>
<keyword evidence="2 8" id="KW-0963">Cytoplasm</keyword>
<comment type="subcellular location">
    <subcellularLocation>
        <location evidence="1 8">Cytoplasm</location>
    </subcellularLocation>
</comment>
<keyword evidence="3 8" id="KW-0436">Ligase</keyword>
<dbReference type="CDD" id="cd01992">
    <property type="entry name" value="TilS_N"/>
    <property type="match status" value="1"/>
</dbReference>
<dbReference type="Gene3D" id="3.40.50.620">
    <property type="entry name" value="HUPs"/>
    <property type="match status" value="1"/>
</dbReference>
<dbReference type="SMART" id="SM00977">
    <property type="entry name" value="TilS_C"/>
    <property type="match status" value="1"/>
</dbReference>
<dbReference type="Proteomes" id="UP001314241">
    <property type="component" value="Unassembled WGS sequence"/>
</dbReference>
<evidence type="ECO:0000256" key="6">
    <source>
        <dbReference type="ARBA" id="ARBA00022840"/>
    </source>
</evidence>
<comment type="domain">
    <text evidence="8">The N-terminal region contains the highly conserved SGGXDS motif, predicted to be a P-loop motif involved in ATP binding.</text>
</comment>
<dbReference type="NCBIfam" id="TIGR02432">
    <property type="entry name" value="lysidine_TilS_N"/>
    <property type="match status" value="1"/>
</dbReference>
<dbReference type="SUPFAM" id="SSF52402">
    <property type="entry name" value="Adenine nucleotide alpha hydrolases-like"/>
    <property type="match status" value="1"/>
</dbReference>
<feature type="binding site" evidence="8">
    <location>
        <begin position="25"/>
        <end position="30"/>
    </location>
    <ligand>
        <name>ATP</name>
        <dbReference type="ChEBI" id="CHEBI:30616"/>
    </ligand>
</feature>
<gene>
    <name evidence="8" type="primary">tilS</name>
    <name evidence="10" type="ORF">R54876_GBNLAHCA_01167</name>
</gene>
<evidence type="ECO:0000256" key="2">
    <source>
        <dbReference type="ARBA" id="ARBA00022490"/>
    </source>
</evidence>
<dbReference type="GO" id="GO:0032267">
    <property type="term" value="F:tRNA(Ile)-lysidine synthase activity"/>
    <property type="evidence" value="ECO:0007669"/>
    <property type="project" value="UniProtKB-EC"/>
</dbReference>
<dbReference type="PANTHER" id="PTHR43033:SF1">
    <property type="entry name" value="TRNA(ILE)-LYSIDINE SYNTHASE-RELATED"/>
    <property type="match status" value="1"/>
</dbReference>
<evidence type="ECO:0000256" key="8">
    <source>
        <dbReference type="HAMAP-Rule" id="MF_01161"/>
    </source>
</evidence>
<feature type="domain" description="Lysidine-tRNA(Ile) synthetase C-terminal" evidence="9">
    <location>
        <begin position="356"/>
        <end position="433"/>
    </location>
</feature>
<evidence type="ECO:0000256" key="7">
    <source>
        <dbReference type="ARBA" id="ARBA00048539"/>
    </source>
</evidence>
<dbReference type="InterPro" id="IPR012094">
    <property type="entry name" value="tRNA_Ile_lys_synt"/>
</dbReference>
<evidence type="ECO:0000313" key="11">
    <source>
        <dbReference type="Proteomes" id="UP001314241"/>
    </source>
</evidence>
<dbReference type="EC" id="6.3.4.19" evidence="8"/>
<accession>A0ABM9N5Y0</accession>
<evidence type="ECO:0000256" key="1">
    <source>
        <dbReference type="ARBA" id="ARBA00004496"/>
    </source>
</evidence>
<reference evidence="10 11" key="1">
    <citation type="submission" date="2024-01" db="EMBL/GenBank/DDBJ databases">
        <authorList>
            <person name="Botero Cardona J."/>
        </authorList>
    </citation>
    <scope>NUCLEOTIDE SEQUENCE [LARGE SCALE GENOMIC DNA]</scope>
    <source>
        <strain evidence="10 11">LMG 33000</strain>
    </source>
</reference>
<keyword evidence="11" id="KW-1185">Reference proteome</keyword>
<keyword evidence="4 8" id="KW-0819">tRNA processing</keyword>
<evidence type="ECO:0000256" key="3">
    <source>
        <dbReference type="ARBA" id="ARBA00022598"/>
    </source>
</evidence>
<evidence type="ECO:0000256" key="5">
    <source>
        <dbReference type="ARBA" id="ARBA00022741"/>
    </source>
</evidence>
<comment type="catalytic activity">
    <reaction evidence="7 8">
        <text>cytidine(34) in tRNA(Ile2) + L-lysine + ATP = lysidine(34) in tRNA(Ile2) + AMP + diphosphate + H(+)</text>
        <dbReference type="Rhea" id="RHEA:43744"/>
        <dbReference type="Rhea" id="RHEA-COMP:10625"/>
        <dbReference type="Rhea" id="RHEA-COMP:10670"/>
        <dbReference type="ChEBI" id="CHEBI:15378"/>
        <dbReference type="ChEBI" id="CHEBI:30616"/>
        <dbReference type="ChEBI" id="CHEBI:32551"/>
        <dbReference type="ChEBI" id="CHEBI:33019"/>
        <dbReference type="ChEBI" id="CHEBI:82748"/>
        <dbReference type="ChEBI" id="CHEBI:83665"/>
        <dbReference type="ChEBI" id="CHEBI:456215"/>
        <dbReference type="EC" id="6.3.4.19"/>
    </reaction>
</comment>
<comment type="caution">
    <text evidence="10">The sequence shown here is derived from an EMBL/GenBank/DDBJ whole genome shotgun (WGS) entry which is preliminary data.</text>
</comment>
<dbReference type="InterPro" id="IPR012796">
    <property type="entry name" value="Lysidine-tRNA-synth_C"/>
</dbReference>
<dbReference type="InterPro" id="IPR012795">
    <property type="entry name" value="tRNA_Ile_lys_synt_N"/>
</dbReference>
<proteinExistence type="inferred from homology"/>
<name>A0ABM9N5Y0_9LACO</name>
<dbReference type="GO" id="GO:0016757">
    <property type="term" value="F:glycosyltransferase activity"/>
    <property type="evidence" value="ECO:0007669"/>
    <property type="project" value="UniProtKB-KW"/>
</dbReference>